<evidence type="ECO:0000256" key="2">
    <source>
        <dbReference type="SAM" id="Phobius"/>
    </source>
</evidence>
<feature type="region of interest" description="Disordered" evidence="1">
    <location>
        <begin position="778"/>
        <end position="866"/>
    </location>
</feature>
<evidence type="ECO:0000313" key="4">
    <source>
        <dbReference type="EMBL" id="KAB7506882.1"/>
    </source>
</evidence>
<keyword evidence="2" id="KW-1133">Transmembrane helix</keyword>
<dbReference type="PANTHER" id="PTHR46901:SF2">
    <property type="entry name" value="GH04942P"/>
    <property type="match status" value="1"/>
</dbReference>
<feature type="compositionally biased region" description="Low complexity" evidence="1">
    <location>
        <begin position="805"/>
        <end position="816"/>
    </location>
</feature>
<keyword evidence="5" id="KW-1185">Reference proteome</keyword>
<dbReference type="OrthoDB" id="188511at2759"/>
<protein>
    <recommendedName>
        <fullName evidence="3">DOMON domain-containing protein</fullName>
    </recommendedName>
</protein>
<dbReference type="Proteomes" id="UP000326759">
    <property type="component" value="Unassembled WGS sequence"/>
</dbReference>
<feature type="compositionally biased region" description="Basic and acidic residues" evidence="1">
    <location>
        <begin position="18"/>
        <end position="29"/>
    </location>
</feature>
<feature type="compositionally biased region" description="Acidic residues" evidence="1">
    <location>
        <begin position="130"/>
        <end position="140"/>
    </location>
</feature>
<evidence type="ECO:0000256" key="1">
    <source>
        <dbReference type="SAM" id="MobiDB-lite"/>
    </source>
</evidence>
<dbReference type="PANTHER" id="PTHR46901">
    <property type="entry name" value="GH04942P"/>
    <property type="match status" value="1"/>
</dbReference>
<evidence type="ECO:0000259" key="3">
    <source>
        <dbReference type="PROSITE" id="PS50836"/>
    </source>
</evidence>
<dbReference type="SMART" id="SM00664">
    <property type="entry name" value="DoH"/>
    <property type="match status" value="2"/>
</dbReference>
<dbReference type="CDD" id="cd09631">
    <property type="entry name" value="DOMON_DOH"/>
    <property type="match status" value="2"/>
</dbReference>
<dbReference type="EMBL" id="SEYY01000595">
    <property type="protein sequence ID" value="KAB7506882.1"/>
    <property type="molecule type" value="Genomic_DNA"/>
</dbReference>
<keyword evidence="2" id="KW-0812">Transmembrane</keyword>
<comment type="caution">
    <text evidence="4">The sequence shown here is derived from an EMBL/GenBank/DDBJ whole genome shotgun (WGS) entry which is preliminary data.</text>
</comment>
<dbReference type="AlphaFoldDB" id="A0A5N5TL75"/>
<proteinExistence type="predicted"/>
<feature type="compositionally biased region" description="Polar residues" evidence="1">
    <location>
        <begin position="837"/>
        <end position="850"/>
    </location>
</feature>
<dbReference type="PROSITE" id="PS50836">
    <property type="entry name" value="DOMON"/>
    <property type="match status" value="1"/>
</dbReference>
<dbReference type="InterPro" id="IPR005018">
    <property type="entry name" value="DOMON_domain"/>
</dbReference>
<gene>
    <name evidence="4" type="ORF">Anas_02118</name>
</gene>
<feature type="region of interest" description="Disordered" evidence="1">
    <location>
        <begin position="1"/>
        <end position="170"/>
    </location>
</feature>
<reference evidence="4 5" key="1">
    <citation type="journal article" date="2019" name="PLoS Biol.">
        <title>Sex chromosomes control vertical transmission of feminizing Wolbachia symbionts in an isopod.</title>
        <authorList>
            <person name="Becking T."/>
            <person name="Chebbi M.A."/>
            <person name="Giraud I."/>
            <person name="Moumen B."/>
            <person name="Laverre T."/>
            <person name="Caubet Y."/>
            <person name="Peccoud J."/>
            <person name="Gilbert C."/>
            <person name="Cordaux R."/>
        </authorList>
    </citation>
    <scope>NUCLEOTIDE SEQUENCE [LARGE SCALE GENOMIC DNA]</scope>
    <source>
        <strain evidence="4">ANa2</strain>
        <tissue evidence="4">Whole body excluding digestive tract and cuticle</tissue>
    </source>
</reference>
<feature type="compositionally biased region" description="Polar residues" evidence="1">
    <location>
        <begin position="1"/>
        <end position="13"/>
    </location>
</feature>
<feature type="domain" description="DOMON" evidence="3">
    <location>
        <begin position="336"/>
        <end position="456"/>
    </location>
</feature>
<feature type="compositionally biased region" description="Acidic residues" evidence="1">
    <location>
        <begin position="58"/>
        <end position="120"/>
    </location>
</feature>
<accession>A0A5N5TL75</accession>
<sequence length="899" mass="99306">MKNSLFLLQSDLPNIQVDRNEVPKGEDKPFASPLLKVAGSSVAKTSPSPEQPLAEPEPSAEGEPEPSAEGEPEPSAEGEPEPSAEGEPEPLAEGEPEPSAEGEPEPTAEGESEPSAEGEPEPSAKSEPEPSAEGEPEPEPTAEGKPEPAAKAPKSTSKKNPYTPRGKTLHPMDCIDVVIGMARGTYYRAFDYYTRDRSTPRIDEFWGGEDSLTAVFGWERDGETTILFRKTLKADHPTDFEIKDELMHIIWARGQEENMYIHYPKSGLEVGKPSIPNFYKPDELKYHGRRDQRGVASLNFFESQSNLAQAGGGEEINWCGGQWKYPHSCSPESNNCEYYAKWEFVEETDEIQFTVSTNHSNLWTGIGFSDDFSMRNTDIILGWVTPTGNYYMYDGWLRSYTPPVVDAKQGILNKSASLKDGITTLHFSRKRETDDTKEDLSFTDSKCLYLVFPVKGGKANYVNKRISKHQQTPTISSQRICIRSCSKFGGADGKPIVFTTTPRPPELIYNVEFKITNTAKNIEIPKRGTEQYSSMVNNILTSAEGVFQKIPGFVVVDRKRMLIILKVSARVTVDKEMHEEKHGPVKTPEEEEEATQRVRDILDESVKSGRVGNLYVDPSFLKVNYLQAVERRGVVSGSSSSEKEVNTASSGLSFIDNHKYWFIGAGIAALIVLALIQGIITVCRKKRSDPPPVSTKSASEAQTISGYPFGSTSALLEDNHSELVKDPSYGSFTGSATSKPGSPLNTENPGIERLISNSRWKDYSRGATNYAYETYEADMESVSRTGPSLQRKSEPSHKNGGGANGNSANGHLNGNLPTPKEINGYDHSRSLQRPRNVHSSVISDPRTTYSLPRGSSATSSPPPYSTAMQDLTPDFYYLPSQRKYSGEVVRVYVDYNDPI</sequence>
<feature type="compositionally biased region" description="Polar residues" evidence="1">
    <location>
        <begin position="730"/>
        <end position="748"/>
    </location>
</feature>
<keyword evidence="2" id="KW-0472">Membrane</keyword>
<feature type="transmembrane region" description="Helical" evidence="2">
    <location>
        <begin position="660"/>
        <end position="680"/>
    </location>
</feature>
<organism evidence="4 5">
    <name type="scientific">Armadillidium nasatum</name>
    <dbReference type="NCBI Taxonomy" id="96803"/>
    <lineage>
        <taxon>Eukaryota</taxon>
        <taxon>Metazoa</taxon>
        <taxon>Ecdysozoa</taxon>
        <taxon>Arthropoda</taxon>
        <taxon>Crustacea</taxon>
        <taxon>Multicrustacea</taxon>
        <taxon>Malacostraca</taxon>
        <taxon>Eumalacostraca</taxon>
        <taxon>Peracarida</taxon>
        <taxon>Isopoda</taxon>
        <taxon>Oniscidea</taxon>
        <taxon>Crinocheta</taxon>
        <taxon>Armadillidiidae</taxon>
        <taxon>Armadillidium</taxon>
    </lineage>
</organism>
<dbReference type="InterPro" id="IPR045266">
    <property type="entry name" value="DOH_DOMON"/>
</dbReference>
<dbReference type="Pfam" id="PF03351">
    <property type="entry name" value="DOMON"/>
    <property type="match status" value="2"/>
</dbReference>
<feature type="region of interest" description="Disordered" evidence="1">
    <location>
        <begin position="726"/>
        <end position="750"/>
    </location>
</feature>
<evidence type="ECO:0000313" key="5">
    <source>
        <dbReference type="Proteomes" id="UP000326759"/>
    </source>
</evidence>
<name>A0A5N5TL75_9CRUS</name>